<comment type="caution">
    <text evidence="1">The sequence shown here is derived from an EMBL/GenBank/DDBJ whole genome shotgun (WGS) entry which is preliminary data.</text>
</comment>
<keyword evidence="2" id="KW-1185">Reference proteome</keyword>
<protein>
    <submittedName>
        <fullName evidence="1">Uncharacterized protein</fullName>
    </submittedName>
</protein>
<dbReference type="EMBL" id="SKFH01000003">
    <property type="protein sequence ID" value="TCZ74215.1"/>
    <property type="molecule type" value="Genomic_DNA"/>
</dbReference>
<dbReference type="OrthoDB" id="5735516at2"/>
<dbReference type="Proteomes" id="UP000295164">
    <property type="component" value="Unassembled WGS sequence"/>
</dbReference>
<accession>A0A4R4E8X0</accession>
<evidence type="ECO:0000313" key="1">
    <source>
        <dbReference type="EMBL" id="TCZ74215.1"/>
    </source>
</evidence>
<dbReference type="RefSeq" id="WP_131850814.1">
    <property type="nucleotide sequence ID" value="NZ_SKFH01000003.1"/>
</dbReference>
<sequence length="162" mass="18374">MALLSFKWLVPVLAAFFHPMYVSVTEITHNPREKQLEVSCKLFAEDLEDVLQRATPGLDLSAEPQHARNDKLVAAYMQRNLSLSVDGKAQALHYLGFEKEKEALYCYFEVPAITTAPHKVDVQNALLYDFSEKQINLVHVTVNGKRQSTKLDYPNKGVSFSF</sequence>
<evidence type="ECO:0000313" key="2">
    <source>
        <dbReference type="Proteomes" id="UP000295164"/>
    </source>
</evidence>
<name>A0A4R4E8X0_9BACT</name>
<dbReference type="Pfam" id="PF20420">
    <property type="entry name" value="DUF6702"/>
    <property type="match status" value="1"/>
</dbReference>
<organism evidence="1 2">
    <name type="scientific">Flaviaesturariibacter aridisoli</name>
    <dbReference type="NCBI Taxonomy" id="2545761"/>
    <lineage>
        <taxon>Bacteria</taxon>
        <taxon>Pseudomonadati</taxon>
        <taxon>Bacteroidota</taxon>
        <taxon>Chitinophagia</taxon>
        <taxon>Chitinophagales</taxon>
        <taxon>Chitinophagaceae</taxon>
        <taxon>Flaviaestuariibacter</taxon>
    </lineage>
</organism>
<dbReference type="InterPro" id="IPR046525">
    <property type="entry name" value="DUF6702"/>
</dbReference>
<proteinExistence type="predicted"/>
<reference evidence="1 2" key="1">
    <citation type="submission" date="2019-03" db="EMBL/GenBank/DDBJ databases">
        <authorList>
            <person name="Kim M.K.M."/>
        </authorList>
    </citation>
    <scope>NUCLEOTIDE SEQUENCE [LARGE SCALE GENOMIC DNA]</scope>
    <source>
        <strain evidence="1 2">17J68-15</strain>
    </source>
</reference>
<dbReference type="AlphaFoldDB" id="A0A4R4E8X0"/>
<gene>
    <name evidence="1" type="ORF">E0486_03830</name>
</gene>